<organism evidence="1">
    <name type="scientific">Brassica cretica</name>
    <name type="common">Mustard</name>
    <dbReference type="NCBI Taxonomy" id="69181"/>
    <lineage>
        <taxon>Eukaryota</taxon>
        <taxon>Viridiplantae</taxon>
        <taxon>Streptophyta</taxon>
        <taxon>Embryophyta</taxon>
        <taxon>Tracheophyta</taxon>
        <taxon>Spermatophyta</taxon>
        <taxon>Magnoliopsida</taxon>
        <taxon>eudicotyledons</taxon>
        <taxon>Gunneridae</taxon>
        <taxon>Pentapetalae</taxon>
        <taxon>rosids</taxon>
        <taxon>malvids</taxon>
        <taxon>Brassicales</taxon>
        <taxon>Brassicaceae</taxon>
        <taxon>Brassiceae</taxon>
        <taxon>Brassica</taxon>
    </lineage>
</organism>
<reference evidence="1" key="1">
    <citation type="submission" date="2019-12" db="EMBL/GenBank/DDBJ databases">
        <title>Genome sequencing and annotation of Brassica cretica.</title>
        <authorList>
            <person name="Studholme D.J."/>
            <person name="Sarris P.F."/>
        </authorList>
    </citation>
    <scope>NUCLEOTIDE SEQUENCE</scope>
    <source>
        <strain evidence="1">PFS-102/07</strain>
        <tissue evidence="1">Leaf</tissue>
    </source>
</reference>
<dbReference type="GO" id="GO:0030906">
    <property type="term" value="C:retromer, cargo-selective complex"/>
    <property type="evidence" value="ECO:0007669"/>
    <property type="project" value="InterPro"/>
</dbReference>
<dbReference type="GO" id="GO:0005829">
    <property type="term" value="C:cytosol"/>
    <property type="evidence" value="ECO:0007669"/>
    <property type="project" value="GOC"/>
</dbReference>
<sequence>MIADDDEKWLAAATAAVKQNAFYMQRAIDSNNLKDALKFSAQMLGELRTSKLSPHKYYELYIRASDELRSLEMFFRDETARGCSIAELYELVQHAGNILPRLYLLCTIGSVYIKSKDVTAKDILKDLVEMCRAVQHPLRGLFLRSYLAQVTRDKLPSIGSEVEGDTETHMDALEFVLQNFTEMNKLWVRMQHQGPTREKEKREKERNELRDLVMTVGKNLHILGQLEGVDLVVYRDTVLPRILEQVVNCKDELAQCYLMDCIIQVFPDDFHLQTLDVLLGACPQLQPSVDIKTVLSGLMERLSNYAASSVEALPNFLQVDAFSKLNHAIGKVVEAQVDLPASASVTLYLFLLKFTLHVHSDRLDYVDQVLMATGNSSDQPHPVWTALLTKLLANLILDQVRKGNTANNSLSNKAWNFITNEFYTRSGIKRDKEHLKNRFAALRREFSVVKLILAQDNFVFDESTGCIIAADESWDQYVKECPDAEAVRRGGCPVYTQLSQIFGVVHLEEEPVLPQRSYEYAAVKTPKRRPSRGVEASIASAIVEMAAASRLWTNALTQIRSRFTLAECIRELDGINGVAENVYFAALEIFNDPSARETFLSLRSDMRLTWLQWKCT</sequence>
<dbReference type="EMBL" id="QGKY02000190">
    <property type="protein sequence ID" value="KAF2590474.1"/>
    <property type="molecule type" value="Genomic_DNA"/>
</dbReference>
<protein>
    <recommendedName>
        <fullName evidence="2">Vacuolar protein sorting-associated protein 35</fullName>
    </recommendedName>
</protein>
<dbReference type="Pfam" id="PF03635">
    <property type="entry name" value="Vps35"/>
    <property type="match status" value="1"/>
</dbReference>
<name>A0A8S9K792_BRACR</name>
<accession>A0A8S9K792</accession>
<dbReference type="InterPro" id="IPR005378">
    <property type="entry name" value="Vps35"/>
</dbReference>
<dbReference type="PANTHER" id="PTHR11099">
    <property type="entry name" value="VACUOLAR SORTING PROTEIN 35"/>
    <property type="match status" value="1"/>
</dbReference>
<dbReference type="AlphaFoldDB" id="A0A8S9K792"/>
<dbReference type="GO" id="GO:0006886">
    <property type="term" value="P:intracellular protein transport"/>
    <property type="evidence" value="ECO:0007669"/>
    <property type="project" value="TreeGrafter"/>
</dbReference>
<dbReference type="GO" id="GO:0042147">
    <property type="term" value="P:retrograde transport, endosome to Golgi"/>
    <property type="evidence" value="ECO:0007669"/>
    <property type="project" value="InterPro"/>
</dbReference>
<proteinExistence type="predicted"/>
<evidence type="ECO:0000313" key="1">
    <source>
        <dbReference type="EMBL" id="KAF2590474.1"/>
    </source>
</evidence>
<gene>
    <name evidence="1" type="ORF">F2Q70_00040763</name>
</gene>
<dbReference type="GO" id="GO:0005770">
    <property type="term" value="C:late endosome"/>
    <property type="evidence" value="ECO:0007669"/>
    <property type="project" value="TreeGrafter"/>
</dbReference>
<dbReference type="PANTHER" id="PTHR11099:SF5">
    <property type="entry name" value="VACUOLAR PROTEIN SORTING-ASSOCIATED PROTEIN 35C"/>
    <property type="match status" value="1"/>
</dbReference>
<evidence type="ECO:0008006" key="2">
    <source>
        <dbReference type="Google" id="ProtNLM"/>
    </source>
</evidence>
<comment type="caution">
    <text evidence="1">The sequence shown here is derived from an EMBL/GenBank/DDBJ whole genome shotgun (WGS) entry which is preliminary data.</text>
</comment>